<protein>
    <submittedName>
        <fullName evidence="2">Neuroblastoma-amplified sequence</fullName>
    </submittedName>
</protein>
<dbReference type="WBParaSite" id="L893_g824.t1">
    <property type="protein sequence ID" value="L893_g824.t1"/>
    <property type="gene ID" value="L893_g824"/>
</dbReference>
<evidence type="ECO:0000313" key="1">
    <source>
        <dbReference type="Proteomes" id="UP000095287"/>
    </source>
</evidence>
<dbReference type="AlphaFoldDB" id="A0A1I8AQQ0"/>
<dbReference type="GO" id="GO:0015629">
    <property type="term" value="C:actin cytoskeleton"/>
    <property type="evidence" value="ECO:0007669"/>
    <property type="project" value="InterPro"/>
</dbReference>
<dbReference type="InterPro" id="IPR028039">
    <property type="entry name" value="CCDC32"/>
</dbReference>
<dbReference type="PANTHER" id="PTHR15435:SF2">
    <property type="entry name" value="KICSTOR COMPLEX PROTEIN KAPTIN"/>
    <property type="match status" value="1"/>
</dbReference>
<evidence type="ECO:0000313" key="2">
    <source>
        <dbReference type="WBParaSite" id="L893_g824.t1"/>
    </source>
</evidence>
<keyword evidence="1" id="KW-1185">Reference proteome</keyword>
<dbReference type="PANTHER" id="PTHR15435">
    <property type="entry name" value="KICSTOR COMPLEX PROTEIN KAPTIN"/>
    <property type="match status" value="1"/>
</dbReference>
<dbReference type="GO" id="GO:0007015">
    <property type="term" value="P:actin filament organization"/>
    <property type="evidence" value="ECO:0007669"/>
    <property type="project" value="InterPro"/>
</dbReference>
<dbReference type="GO" id="GO:0051015">
    <property type="term" value="F:actin filament binding"/>
    <property type="evidence" value="ECO:0007669"/>
    <property type="project" value="TreeGrafter"/>
</dbReference>
<sequence>MAEREIDQEYLAKLEKRLKQLRDPNKEFKSKDVFKEITESREDRLFNLLTAAEPGSGGFDDNFLDVPIKASYLQRKIAPQTVAVNKQEKLELVKNDQLSVSQYRRLLTNYIVWSDLFCSRYPSRPSPSSSNVGMRPEEAEDRLGMAWEETQFVSFTKCNTYGLHIIQRNPRSPVSESPDSLSSSSDVVLCVNQSGLLIFPNGEGAPCQLSDLLEPSLSEGCHSLELVSSDTAPHRHNDCEAFIATCWVGFDERLDHVKYLASIFIVDSEFNVRLGCNFEINVCPAYCRITKPTPLTRNMHSWLVFSSEKQVDCYLVSSDGKTELIEDMFNVYPGLDLGDLAGAATRTACIYNPEYRWSAVAFDTGHVTVTISQNDEEGFIVDRKSVKYNNVISFLHFLNKGLPPTETYLLVSSTSGPPVMWHLSLIDDQMRWNYKTVFDDWTTGTDAVLCGAVNDNSVCIGTFGNVMLSYDLDDVLSISPVPVNHDGSIAISAAVLSIQFLSDGSMAMLSSSGYHCFAPVKETLRAPPSPPPRLSPGPS</sequence>
<organism evidence="1 2">
    <name type="scientific">Steinernema glaseri</name>
    <dbReference type="NCBI Taxonomy" id="37863"/>
    <lineage>
        <taxon>Eukaryota</taxon>
        <taxon>Metazoa</taxon>
        <taxon>Ecdysozoa</taxon>
        <taxon>Nematoda</taxon>
        <taxon>Chromadorea</taxon>
        <taxon>Rhabditida</taxon>
        <taxon>Tylenchina</taxon>
        <taxon>Panagrolaimomorpha</taxon>
        <taxon>Strongyloidoidea</taxon>
        <taxon>Steinernematidae</taxon>
        <taxon>Steinernema</taxon>
    </lineage>
</organism>
<reference evidence="2" key="1">
    <citation type="submission" date="2016-11" db="UniProtKB">
        <authorList>
            <consortium name="WormBaseParasite"/>
        </authorList>
    </citation>
    <scope>IDENTIFICATION</scope>
</reference>
<dbReference type="GO" id="GO:1904262">
    <property type="term" value="P:negative regulation of TORC1 signaling"/>
    <property type="evidence" value="ECO:0007669"/>
    <property type="project" value="TreeGrafter"/>
</dbReference>
<dbReference type="Proteomes" id="UP000095287">
    <property type="component" value="Unplaced"/>
</dbReference>
<accession>A0A1I8AQQ0</accession>
<name>A0A1I8AQQ0_9BILA</name>
<dbReference type="GO" id="GO:0030027">
    <property type="term" value="C:lamellipodium"/>
    <property type="evidence" value="ECO:0007669"/>
    <property type="project" value="TreeGrafter"/>
</dbReference>
<dbReference type="Pfam" id="PF14989">
    <property type="entry name" value="CCDC32"/>
    <property type="match status" value="1"/>
</dbReference>
<dbReference type="GO" id="GO:0034198">
    <property type="term" value="P:cellular response to amino acid starvation"/>
    <property type="evidence" value="ECO:0007669"/>
    <property type="project" value="TreeGrafter"/>
</dbReference>
<proteinExistence type="predicted"/>
<dbReference type="InterPro" id="IPR029982">
    <property type="entry name" value="Kptn"/>
</dbReference>